<evidence type="ECO:0000259" key="1">
    <source>
        <dbReference type="PROSITE" id="PS51819"/>
    </source>
</evidence>
<keyword evidence="3" id="KW-1185">Reference proteome</keyword>
<dbReference type="EMBL" id="JBHLUE010000026">
    <property type="protein sequence ID" value="MFC0567587.1"/>
    <property type="molecule type" value="Genomic_DNA"/>
</dbReference>
<dbReference type="Proteomes" id="UP001589894">
    <property type="component" value="Unassembled WGS sequence"/>
</dbReference>
<dbReference type="InterPro" id="IPR004360">
    <property type="entry name" value="Glyas_Fos-R_dOase_dom"/>
</dbReference>
<feature type="domain" description="VOC" evidence="1">
    <location>
        <begin position="5"/>
        <end position="116"/>
    </location>
</feature>
<dbReference type="Gene3D" id="3.10.180.10">
    <property type="entry name" value="2,3-Dihydroxybiphenyl 1,2-Dioxygenase, domain 1"/>
    <property type="match status" value="1"/>
</dbReference>
<dbReference type="Pfam" id="PF00903">
    <property type="entry name" value="Glyoxalase"/>
    <property type="match status" value="1"/>
</dbReference>
<evidence type="ECO:0000313" key="2">
    <source>
        <dbReference type="EMBL" id="MFC0567587.1"/>
    </source>
</evidence>
<name>A0ABV6P3I0_9ACTN</name>
<gene>
    <name evidence="2" type="ORF">ACFFHU_26045</name>
</gene>
<dbReference type="SUPFAM" id="SSF54593">
    <property type="entry name" value="Glyoxalase/Bleomycin resistance protein/Dihydroxybiphenyl dioxygenase"/>
    <property type="match status" value="1"/>
</dbReference>
<sequence>MKINSISGLRYLVKDLDRTAEFYQLLGFRIGKRDESEVTCYINWFWVIFSVDPAGAAAAPDLGPALYLKVDDIDDSYNALLANGLSPASEPRKDRSGRKEFVLLDPDGNSLVFFTK</sequence>
<dbReference type="InterPro" id="IPR037523">
    <property type="entry name" value="VOC_core"/>
</dbReference>
<proteinExistence type="predicted"/>
<dbReference type="RefSeq" id="WP_377342891.1">
    <property type="nucleotide sequence ID" value="NZ_JBHLUE010000026.1"/>
</dbReference>
<dbReference type="PROSITE" id="PS51819">
    <property type="entry name" value="VOC"/>
    <property type="match status" value="1"/>
</dbReference>
<comment type="caution">
    <text evidence="2">The sequence shown here is derived from an EMBL/GenBank/DDBJ whole genome shotgun (WGS) entry which is preliminary data.</text>
</comment>
<protein>
    <submittedName>
        <fullName evidence="2">VOC family protein</fullName>
    </submittedName>
</protein>
<reference evidence="2 3" key="1">
    <citation type="submission" date="2024-09" db="EMBL/GenBank/DDBJ databases">
        <authorList>
            <person name="Sun Q."/>
            <person name="Mori K."/>
        </authorList>
    </citation>
    <scope>NUCLEOTIDE SEQUENCE [LARGE SCALE GENOMIC DNA]</scope>
    <source>
        <strain evidence="2 3">TBRC 2205</strain>
    </source>
</reference>
<dbReference type="InterPro" id="IPR029068">
    <property type="entry name" value="Glyas_Bleomycin-R_OHBP_Dase"/>
</dbReference>
<accession>A0ABV6P3I0</accession>
<evidence type="ECO:0000313" key="3">
    <source>
        <dbReference type="Proteomes" id="UP001589894"/>
    </source>
</evidence>
<organism evidence="2 3">
    <name type="scientific">Plantactinospora siamensis</name>
    <dbReference type="NCBI Taxonomy" id="555372"/>
    <lineage>
        <taxon>Bacteria</taxon>
        <taxon>Bacillati</taxon>
        <taxon>Actinomycetota</taxon>
        <taxon>Actinomycetes</taxon>
        <taxon>Micromonosporales</taxon>
        <taxon>Micromonosporaceae</taxon>
        <taxon>Plantactinospora</taxon>
    </lineage>
</organism>